<reference evidence="7 8" key="1">
    <citation type="submission" date="2019-07" db="EMBL/GenBank/DDBJ databases">
        <title>Draft genome sequence of Haloferax volcanii SS0101, isolated from salt farm in Samut Sakhon, Thailand.</title>
        <authorList>
            <person name="Wanthongcharoen S."/>
            <person name="Yamprayoonswat W."/>
            <person name="Ruangsuj P."/>
            <person name="Thongpramul N."/>
            <person name="Jumpathong W."/>
            <person name="Sittihan S."/>
            <person name="Kanjanavas P."/>
            <person name="Yasawong M."/>
        </authorList>
    </citation>
    <scope>NUCLEOTIDE SEQUENCE [LARGE SCALE GENOMIC DNA]</scope>
    <source>
        <strain evidence="7 8">SS0101</strain>
    </source>
</reference>
<proteinExistence type="inferred from homology"/>
<evidence type="ECO:0000256" key="5">
    <source>
        <dbReference type="SAM" id="Coils"/>
    </source>
</evidence>
<evidence type="ECO:0000256" key="3">
    <source>
        <dbReference type="ARBA" id="ARBA00023125"/>
    </source>
</evidence>
<dbReference type="GeneID" id="44084980"/>
<feature type="coiled-coil region" evidence="5">
    <location>
        <begin position="66"/>
        <end position="97"/>
    </location>
</feature>
<evidence type="ECO:0000256" key="2">
    <source>
        <dbReference type="ARBA" id="ARBA00022737"/>
    </source>
</evidence>
<dbReference type="PRINTS" id="PR00686">
    <property type="entry name" value="TIFACTORIID"/>
</dbReference>
<keyword evidence="4" id="KW-0804">Transcription</keyword>
<dbReference type="Proteomes" id="UP000320212">
    <property type="component" value="Unassembled WGS sequence"/>
</dbReference>
<dbReference type="KEGG" id="hale:G3A49_16185"/>
<dbReference type="Proteomes" id="UP000465667">
    <property type="component" value="Chromosome"/>
</dbReference>
<name>A0A558GDL3_HALVO</name>
<dbReference type="SUPFAM" id="SSF55945">
    <property type="entry name" value="TATA-box binding protein-like"/>
    <property type="match status" value="2"/>
</dbReference>
<dbReference type="GO" id="GO:0003677">
    <property type="term" value="F:DNA binding"/>
    <property type="evidence" value="ECO:0007669"/>
    <property type="project" value="UniProtKB-KW"/>
</dbReference>
<dbReference type="Gene3D" id="3.30.310.10">
    <property type="entry name" value="TATA-Binding Protein"/>
    <property type="match status" value="2"/>
</dbReference>
<gene>
    <name evidence="7" type="ORF">FQA18_04380</name>
    <name evidence="6" type="ORF">G3A49_16185</name>
</gene>
<protein>
    <submittedName>
        <fullName evidence="7">Transcription factor</fullName>
    </submittedName>
</protein>
<evidence type="ECO:0000256" key="1">
    <source>
        <dbReference type="ARBA" id="ARBA00005560"/>
    </source>
</evidence>
<dbReference type="Pfam" id="PF00352">
    <property type="entry name" value="TBP"/>
    <property type="match status" value="2"/>
</dbReference>
<dbReference type="InterPro" id="IPR012295">
    <property type="entry name" value="TBP_dom_sf"/>
</dbReference>
<dbReference type="InterPro" id="IPR000814">
    <property type="entry name" value="TBP"/>
</dbReference>
<evidence type="ECO:0000313" key="6">
    <source>
        <dbReference type="EMBL" id="QIB79557.1"/>
    </source>
</evidence>
<dbReference type="AlphaFoldDB" id="A0A558GDL3"/>
<comment type="similarity">
    <text evidence="1">Belongs to the TBP family.</text>
</comment>
<evidence type="ECO:0000313" key="9">
    <source>
        <dbReference type="Proteomes" id="UP000465667"/>
    </source>
</evidence>
<dbReference type="EMBL" id="CP048738">
    <property type="protein sequence ID" value="QIB79557.1"/>
    <property type="molecule type" value="Genomic_DNA"/>
</dbReference>
<sequence>MELVSTMGTGSLGRELDLDPLISDLELQHGEVVNANFRGDAMVTIRLEEGGPAYTLYRTGSFQIRGAKTEEKLVRAEKRFREALDELDIEVDDYEFEHVTSVFMETLDQKVDLETAMIALGLENAEYEPEQFPGLIYRPPSFDVSLLVFASGKIIIGGTTDRDQALDAIDHLREQLSTIERV</sequence>
<dbReference type="EMBL" id="VMTR01000016">
    <property type="protein sequence ID" value="TVT95834.1"/>
    <property type="molecule type" value="Genomic_DNA"/>
</dbReference>
<evidence type="ECO:0000313" key="7">
    <source>
        <dbReference type="EMBL" id="TVT95834.1"/>
    </source>
</evidence>
<dbReference type="GO" id="GO:0006352">
    <property type="term" value="P:DNA-templated transcription initiation"/>
    <property type="evidence" value="ECO:0007669"/>
    <property type="project" value="InterPro"/>
</dbReference>
<keyword evidence="5" id="KW-0175">Coiled coil</keyword>
<evidence type="ECO:0000256" key="4">
    <source>
        <dbReference type="ARBA" id="ARBA00023163"/>
    </source>
</evidence>
<organism evidence="7 8">
    <name type="scientific">Haloferax volcanii</name>
    <name type="common">Halobacterium volcanii</name>
    <dbReference type="NCBI Taxonomy" id="2246"/>
    <lineage>
        <taxon>Archaea</taxon>
        <taxon>Methanobacteriati</taxon>
        <taxon>Methanobacteriota</taxon>
        <taxon>Stenosarchaea group</taxon>
        <taxon>Halobacteria</taxon>
        <taxon>Halobacteriales</taxon>
        <taxon>Haloferacaceae</taxon>
        <taxon>Haloferax</taxon>
    </lineage>
</organism>
<evidence type="ECO:0000313" key="8">
    <source>
        <dbReference type="Proteomes" id="UP000320212"/>
    </source>
</evidence>
<keyword evidence="2" id="KW-0677">Repeat</keyword>
<reference evidence="6 9" key="2">
    <citation type="submission" date="2020-02" db="EMBL/GenBank/DDBJ databases">
        <title>Whole genome sequence of Haloferax alexandrinus pws1.</title>
        <authorList>
            <person name="Verma D.K."/>
            <person name="Gopal K."/>
            <person name="Prasad E.S."/>
        </authorList>
    </citation>
    <scope>NUCLEOTIDE SEQUENCE [LARGE SCALE GENOMIC DNA]</scope>
    <source>
        <strain evidence="9">wsp1</strain>
        <strain evidence="6">Wsp1</strain>
    </source>
</reference>
<dbReference type="PANTHER" id="PTHR10126">
    <property type="entry name" value="TATA-BOX BINDING PROTEIN"/>
    <property type="match status" value="1"/>
</dbReference>
<accession>A0A558GDL3</accession>
<dbReference type="RefSeq" id="WP_144858505.1">
    <property type="nucleotide sequence ID" value="NZ_CP048738.1"/>
</dbReference>
<accession>A0A6C0UWM3</accession>
<keyword evidence="3" id="KW-0238">DNA-binding</keyword>